<evidence type="ECO:0000313" key="4">
    <source>
        <dbReference type="Proteomes" id="UP001139054"/>
    </source>
</evidence>
<sequence length="85" mass="9762">MLSIQGEDPEARYLKCELQTFLPVDFAQGPLFDLSVQHDDECERMFRSSILDDFLQMLDRSDAGRSLDKMSVRRRIAQPGDPICP</sequence>
<dbReference type="AlphaFoldDB" id="A0A9X1R5P5"/>
<dbReference type="EMBL" id="JAKLUA010000001">
    <property type="protein sequence ID" value="MCG2666884.1"/>
    <property type="molecule type" value="Genomic_DNA"/>
</dbReference>
<dbReference type="EMBL" id="JAKLTY010000002">
    <property type="protein sequence ID" value="MCG2625871.1"/>
    <property type="molecule type" value="Genomic_DNA"/>
</dbReference>
<evidence type="ECO:0000313" key="1">
    <source>
        <dbReference type="EMBL" id="MCG2625871.1"/>
    </source>
</evidence>
<proteinExistence type="predicted"/>
<reference evidence="1" key="1">
    <citation type="submission" date="2022-01" db="EMBL/GenBank/DDBJ databases">
        <title>Genome sequnece data of strain Bradyrhizobium sp. nov.</title>
        <authorList>
            <person name="Zhang J."/>
        </authorList>
    </citation>
    <scope>NUCLEOTIDE SEQUENCE</scope>
    <source>
        <strain evidence="2">WYCCWR 12774</strain>
        <strain evidence="1">WYCCWR 13023</strain>
    </source>
</reference>
<evidence type="ECO:0000313" key="3">
    <source>
        <dbReference type="Proteomes" id="UP001139012"/>
    </source>
</evidence>
<protein>
    <submittedName>
        <fullName evidence="1">Uncharacterized protein</fullName>
    </submittedName>
</protein>
<comment type="caution">
    <text evidence="1">The sequence shown here is derived from an EMBL/GenBank/DDBJ whole genome shotgun (WGS) entry which is preliminary data.</text>
</comment>
<dbReference type="Proteomes" id="UP001139012">
    <property type="component" value="Unassembled WGS sequence"/>
</dbReference>
<organism evidence="1 4">
    <name type="scientific">Bradyrhizobium zhengyangense</name>
    <dbReference type="NCBI Taxonomy" id="2911009"/>
    <lineage>
        <taxon>Bacteria</taxon>
        <taxon>Pseudomonadati</taxon>
        <taxon>Pseudomonadota</taxon>
        <taxon>Alphaproteobacteria</taxon>
        <taxon>Hyphomicrobiales</taxon>
        <taxon>Nitrobacteraceae</taxon>
        <taxon>Bradyrhizobium</taxon>
    </lineage>
</organism>
<dbReference type="RefSeq" id="WP_237859238.1">
    <property type="nucleotide sequence ID" value="NZ_JAKLTY010000002.1"/>
</dbReference>
<dbReference type="Proteomes" id="UP001139054">
    <property type="component" value="Unassembled WGS sequence"/>
</dbReference>
<gene>
    <name evidence="2" type="ORF">L6637_07975</name>
    <name evidence="1" type="ORF">L6654_04460</name>
</gene>
<accession>A0A9X1R5P5</accession>
<keyword evidence="3" id="KW-1185">Reference proteome</keyword>
<name>A0A9X1R5P5_9BRAD</name>
<evidence type="ECO:0000313" key="2">
    <source>
        <dbReference type="EMBL" id="MCG2666884.1"/>
    </source>
</evidence>